<dbReference type="EMBL" id="JANPWB010000003">
    <property type="protein sequence ID" value="KAJ1203516.1"/>
    <property type="molecule type" value="Genomic_DNA"/>
</dbReference>
<evidence type="ECO:0000256" key="1">
    <source>
        <dbReference type="SAM" id="MobiDB-lite"/>
    </source>
</evidence>
<dbReference type="Proteomes" id="UP001066276">
    <property type="component" value="Chromosome 2_1"/>
</dbReference>
<gene>
    <name evidence="2" type="ORF">NDU88_007301</name>
</gene>
<keyword evidence="3" id="KW-1185">Reference proteome</keyword>
<comment type="caution">
    <text evidence="2">The sequence shown here is derived from an EMBL/GenBank/DDBJ whole genome shotgun (WGS) entry which is preliminary data.</text>
</comment>
<protein>
    <submittedName>
        <fullName evidence="2">Uncharacterized protein</fullName>
    </submittedName>
</protein>
<dbReference type="AlphaFoldDB" id="A0AAV7VT72"/>
<feature type="region of interest" description="Disordered" evidence="1">
    <location>
        <begin position="1"/>
        <end position="29"/>
    </location>
</feature>
<proteinExistence type="predicted"/>
<feature type="region of interest" description="Disordered" evidence="1">
    <location>
        <begin position="69"/>
        <end position="91"/>
    </location>
</feature>
<sequence length="91" mass="9337">MRERGSYLLPGDPNPEEESDPGSAMRSSLAAGVFTGGGVGTVEAVQKRAGEPVSFVECEGDIRGCKPMEETDGCGPESPRGVVAGGGQEPR</sequence>
<name>A0AAV7VT72_PLEWA</name>
<evidence type="ECO:0000313" key="3">
    <source>
        <dbReference type="Proteomes" id="UP001066276"/>
    </source>
</evidence>
<accession>A0AAV7VT72</accession>
<evidence type="ECO:0000313" key="2">
    <source>
        <dbReference type="EMBL" id="KAJ1203516.1"/>
    </source>
</evidence>
<organism evidence="2 3">
    <name type="scientific">Pleurodeles waltl</name>
    <name type="common">Iberian ribbed newt</name>
    <dbReference type="NCBI Taxonomy" id="8319"/>
    <lineage>
        <taxon>Eukaryota</taxon>
        <taxon>Metazoa</taxon>
        <taxon>Chordata</taxon>
        <taxon>Craniata</taxon>
        <taxon>Vertebrata</taxon>
        <taxon>Euteleostomi</taxon>
        <taxon>Amphibia</taxon>
        <taxon>Batrachia</taxon>
        <taxon>Caudata</taxon>
        <taxon>Salamandroidea</taxon>
        <taxon>Salamandridae</taxon>
        <taxon>Pleurodelinae</taxon>
        <taxon>Pleurodeles</taxon>
    </lineage>
</organism>
<reference evidence="2" key="1">
    <citation type="journal article" date="2022" name="bioRxiv">
        <title>Sequencing and chromosome-scale assembly of the giantPleurodeles waltlgenome.</title>
        <authorList>
            <person name="Brown T."/>
            <person name="Elewa A."/>
            <person name="Iarovenko S."/>
            <person name="Subramanian E."/>
            <person name="Araus A.J."/>
            <person name="Petzold A."/>
            <person name="Susuki M."/>
            <person name="Suzuki K.-i.T."/>
            <person name="Hayashi T."/>
            <person name="Toyoda A."/>
            <person name="Oliveira C."/>
            <person name="Osipova E."/>
            <person name="Leigh N.D."/>
            <person name="Simon A."/>
            <person name="Yun M.H."/>
        </authorList>
    </citation>
    <scope>NUCLEOTIDE SEQUENCE</scope>
    <source>
        <strain evidence="2">20211129_DDA</strain>
        <tissue evidence="2">Liver</tissue>
    </source>
</reference>